<dbReference type="PROSITE" id="PS50883">
    <property type="entry name" value="EAL"/>
    <property type="match status" value="1"/>
</dbReference>
<dbReference type="PANTHER" id="PTHR33525">
    <property type="match status" value="1"/>
</dbReference>
<reference evidence="4" key="1">
    <citation type="submission" date="2016-10" db="EMBL/GenBank/DDBJ databases">
        <authorList>
            <person name="Varghese N."/>
            <person name="Submissions S."/>
        </authorList>
    </citation>
    <scope>NUCLEOTIDE SEQUENCE [LARGE SCALE GENOMIC DNA]</scope>
    <source>
        <strain evidence="4">DSM 8987</strain>
    </source>
</reference>
<proteinExistence type="predicted"/>
<dbReference type="InterPro" id="IPR013976">
    <property type="entry name" value="HDOD"/>
</dbReference>
<dbReference type="SUPFAM" id="SSF109604">
    <property type="entry name" value="HD-domain/PDEase-like"/>
    <property type="match status" value="1"/>
</dbReference>
<dbReference type="PROSITE" id="PS51833">
    <property type="entry name" value="HDOD"/>
    <property type="match status" value="1"/>
</dbReference>
<gene>
    <name evidence="3" type="ORF">SAMN05661003_102192</name>
</gene>
<protein>
    <submittedName>
        <fullName evidence="3">Diguanylate phosphodiesterase</fullName>
    </submittedName>
</protein>
<dbReference type="InterPro" id="IPR001633">
    <property type="entry name" value="EAL_dom"/>
</dbReference>
<dbReference type="STRING" id="57664.SAMN05661003_102192"/>
<dbReference type="SMART" id="SM00052">
    <property type="entry name" value="EAL"/>
    <property type="match status" value="1"/>
</dbReference>
<dbReference type="Gene3D" id="3.20.20.450">
    <property type="entry name" value="EAL domain"/>
    <property type="match status" value="1"/>
</dbReference>
<dbReference type="Proteomes" id="UP000243205">
    <property type="component" value="Unassembled WGS sequence"/>
</dbReference>
<dbReference type="InterPro" id="IPR035919">
    <property type="entry name" value="EAL_sf"/>
</dbReference>
<dbReference type="SUPFAM" id="SSF141868">
    <property type="entry name" value="EAL domain-like"/>
    <property type="match status" value="1"/>
</dbReference>
<dbReference type="PANTHER" id="PTHR33525:SF4">
    <property type="entry name" value="CYCLIC DI-GMP PHOSPHODIESTERASE CDGJ"/>
    <property type="match status" value="1"/>
</dbReference>
<dbReference type="EMBL" id="FNAQ01000002">
    <property type="protein sequence ID" value="SDD94483.1"/>
    <property type="molecule type" value="Genomic_DNA"/>
</dbReference>
<dbReference type="Gene3D" id="1.10.3210.10">
    <property type="entry name" value="Hypothetical protein af1432"/>
    <property type="match status" value="1"/>
</dbReference>
<dbReference type="RefSeq" id="WP_092076218.1">
    <property type="nucleotide sequence ID" value="NZ_FNAQ01000002.1"/>
</dbReference>
<organism evidence="3 4">
    <name type="scientific">Desulfuromonas thiophila</name>
    <dbReference type="NCBI Taxonomy" id="57664"/>
    <lineage>
        <taxon>Bacteria</taxon>
        <taxon>Pseudomonadati</taxon>
        <taxon>Thermodesulfobacteriota</taxon>
        <taxon>Desulfuromonadia</taxon>
        <taxon>Desulfuromonadales</taxon>
        <taxon>Desulfuromonadaceae</taxon>
        <taxon>Desulfuromonas</taxon>
    </lineage>
</organism>
<evidence type="ECO:0000313" key="3">
    <source>
        <dbReference type="EMBL" id="SDD94483.1"/>
    </source>
</evidence>
<keyword evidence="4" id="KW-1185">Reference proteome</keyword>
<evidence type="ECO:0000313" key="4">
    <source>
        <dbReference type="Proteomes" id="UP000243205"/>
    </source>
</evidence>
<dbReference type="Pfam" id="PF00563">
    <property type="entry name" value="EAL"/>
    <property type="match status" value="1"/>
</dbReference>
<dbReference type="InterPro" id="IPR014408">
    <property type="entry name" value="dGMP_Pdiesterase_EAL/HD-GYP"/>
</dbReference>
<name>A0A1G6YWN8_9BACT</name>
<evidence type="ECO:0000259" key="1">
    <source>
        <dbReference type="PROSITE" id="PS50883"/>
    </source>
</evidence>
<dbReference type="OrthoDB" id="9804751at2"/>
<dbReference type="Pfam" id="PF08668">
    <property type="entry name" value="HDOD"/>
    <property type="match status" value="1"/>
</dbReference>
<feature type="domain" description="EAL" evidence="1">
    <location>
        <begin position="1"/>
        <end position="207"/>
    </location>
</feature>
<evidence type="ECO:0000259" key="2">
    <source>
        <dbReference type="PROSITE" id="PS51833"/>
    </source>
</evidence>
<dbReference type="PIRSF" id="PIRSF003180">
    <property type="entry name" value="DiGMPpdiest_YuxH"/>
    <property type="match status" value="1"/>
</dbReference>
<sequence length="402" mass="45655">MRDIFIGRQPIFDRQLRVYAYELLYRHARDMDRAVIADVEAASSEVVINSLVEVGLDRLVGAHKAFCNFTRGFLLQGASLPFATSQLVVEVLETVSPEPVVLEAIRRLARGGHIIALDDFVLSEGLAPLVELADIVKIDILVLSRAQIASQVHRLRKIKAVKLLAEKVESYDDYIYCRRLGFDYFQGFFFSRPQVVAGRKLPPSRMAMLRLMTELQRPDIDLETLQQIIETDVHLSVKLLRQINSSYYSLVSEVRSIRQAIVYLGLQHIRNWACIVAIGSVDEKPRELMTMSLVRAKMCELLSDQDSNDRRGVFFTVGLFSLLDSLLDVPMAEVLQHLPLAAEVRAALLQREGVLGQTLRLVEDYEQGRWDRLERGGRKERQVAESYLVALDWSRTALESLS</sequence>
<accession>A0A1G6YWN8</accession>
<dbReference type="InterPro" id="IPR052340">
    <property type="entry name" value="RNase_Y/CdgJ"/>
</dbReference>
<dbReference type="AlphaFoldDB" id="A0A1G6YWN8"/>
<feature type="domain" description="HDOD" evidence="2">
    <location>
        <begin position="201"/>
        <end position="386"/>
    </location>
</feature>